<comment type="caution">
    <text evidence="9">The sequence shown here is derived from an EMBL/GenBank/DDBJ whole genome shotgun (WGS) entry which is preliminary data.</text>
</comment>
<sequence length="397" mass="43394">MFFSVAWQSLLYRRGSVALAIFSLTVSVFVMLSVEHVRQEMQSGVEKAISGVDLIVGARTGELNLLMYSVFRMGNASNNIQWRSFEAIQNHKQVAWAVPIALGDSHAGYPVLGTTEAYFDALKVGEEEPLKFQQGQSFANTMEVVLGAQVAHQLKYQLGDEIILSHGTGKTSFQKHDKHPFTIVGILSATGSPIDKSIHVSLEGLEAIHAAENKPYQPTTTAAKPSVTAVFVGLKSKLAAFKVQRQVGAYRKDPLMAILPGITLAKFWQMMGSVDIVLKVISGIVLVSSLLGLMSMIVAGARERRQEMHLLRMIGARPWQILGFMQAEILLVCLISIAAAVTTLTSVLWAFQTYIFNSTGLLIGLNIFTPRVWVILSLIVLSTMCVGFVVSVARGRD</sequence>
<dbReference type="GO" id="GO:0005886">
    <property type="term" value="C:plasma membrane"/>
    <property type="evidence" value="ECO:0007669"/>
    <property type="project" value="UniProtKB-SubCell"/>
</dbReference>
<evidence type="ECO:0000313" key="9">
    <source>
        <dbReference type="EMBL" id="GLS26807.1"/>
    </source>
</evidence>
<evidence type="ECO:0000256" key="3">
    <source>
        <dbReference type="ARBA" id="ARBA00022692"/>
    </source>
</evidence>
<evidence type="ECO:0000259" key="8">
    <source>
        <dbReference type="Pfam" id="PF12704"/>
    </source>
</evidence>
<keyword evidence="3 6" id="KW-0812">Transmembrane</keyword>
<feature type="transmembrane region" description="Helical" evidence="6">
    <location>
        <begin position="12"/>
        <end position="34"/>
    </location>
</feature>
<feature type="transmembrane region" description="Helical" evidence="6">
    <location>
        <begin position="276"/>
        <end position="300"/>
    </location>
</feature>
<dbReference type="PANTHER" id="PTHR43738">
    <property type="entry name" value="ABC TRANSPORTER, MEMBRANE PROTEIN"/>
    <property type="match status" value="1"/>
</dbReference>
<dbReference type="RefSeq" id="WP_232594959.1">
    <property type="nucleotide sequence ID" value="NZ_BSPD01000061.1"/>
</dbReference>
<organism evidence="9 10">
    <name type="scientific">Marinibactrum halimedae</name>
    <dbReference type="NCBI Taxonomy" id="1444977"/>
    <lineage>
        <taxon>Bacteria</taxon>
        <taxon>Pseudomonadati</taxon>
        <taxon>Pseudomonadota</taxon>
        <taxon>Gammaproteobacteria</taxon>
        <taxon>Cellvibrionales</taxon>
        <taxon>Cellvibrionaceae</taxon>
        <taxon>Marinibactrum</taxon>
    </lineage>
</organism>
<evidence type="ECO:0000256" key="4">
    <source>
        <dbReference type="ARBA" id="ARBA00022989"/>
    </source>
</evidence>
<evidence type="ECO:0000313" key="10">
    <source>
        <dbReference type="Proteomes" id="UP001156870"/>
    </source>
</evidence>
<feature type="domain" description="ABC3 transporter permease C-terminal" evidence="7">
    <location>
        <begin position="280"/>
        <end position="391"/>
    </location>
</feature>
<accession>A0AA37T8G0</accession>
<gene>
    <name evidence="9" type="ORF">GCM10007877_25260</name>
</gene>
<dbReference type="InterPro" id="IPR025857">
    <property type="entry name" value="MacB_PCD"/>
</dbReference>
<protein>
    <submittedName>
        <fullName evidence="9">Peptide ABC transporter permease</fullName>
    </submittedName>
</protein>
<dbReference type="InterPro" id="IPR003838">
    <property type="entry name" value="ABC3_permease_C"/>
</dbReference>
<feature type="transmembrane region" description="Helical" evidence="6">
    <location>
        <begin position="254"/>
        <end position="270"/>
    </location>
</feature>
<dbReference type="Pfam" id="PF02687">
    <property type="entry name" value="FtsX"/>
    <property type="match status" value="1"/>
</dbReference>
<dbReference type="InterPro" id="IPR051125">
    <property type="entry name" value="ABC-4/HrtB_transporter"/>
</dbReference>
<dbReference type="Pfam" id="PF12704">
    <property type="entry name" value="MacB_PCD"/>
    <property type="match status" value="1"/>
</dbReference>
<dbReference type="EMBL" id="BSPD01000061">
    <property type="protein sequence ID" value="GLS26807.1"/>
    <property type="molecule type" value="Genomic_DNA"/>
</dbReference>
<evidence type="ECO:0000256" key="2">
    <source>
        <dbReference type="ARBA" id="ARBA00022475"/>
    </source>
</evidence>
<comment type="subcellular location">
    <subcellularLocation>
        <location evidence="1">Cell membrane</location>
        <topology evidence="1">Multi-pass membrane protein</topology>
    </subcellularLocation>
</comment>
<dbReference type="Proteomes" id="UP001156870">
    <property type="component" value="Unassembled WGS sequence"/>
</dbReference>
<keyword evidence="5 6" id="KW-0472">Membrane</keyword>
<evidence type="ECO:0000256" key="6">
    <source>
        <dbReference type="SAM" id="Phobius"/>
    </source>
</evidence>
<dbReference type="AlphaFoldDB" id="A0AA37T8G0"/>
<reference evidence="9 10" key="1">
    <citation type="journal article" date="2014" name="Int. J. Syst. Evol. Microbiol.">
        <title>Complete genome sequence of Corynebacterium casei LMG S-19264T (=DSM 44701T), isolated from a smear-ripened cheese.</title>
        <authorList>
            <consortium name="US DOE Joint Genome Institute (JGI-PGF)"/>
            <person name="Walter F."/>
            <person name="Albersmeier A."/>
            <person name="Kalinowski J."/>
            <person name="Ruckert C."/>
        </authorList>
    </citation>
    <scope>NUCLEOTIDE SEQUENCE [LARGE SCALE GENOMIC DNA]</scope>
    <source>
        <strain evidence="9 10">NBRC 110095</strain>
    </source>
</reference>
<keyword evidence="4 6" id="KW-1133">Transmembrane helix</keyword>
<feature type="transmembrane region" description="Helical" evidence="6">
    <location>
        <begin position="371"/>
        <end position="393"/>
    </location>
</feature>
<evidence type="ECO:0000259" key="7">
    <source>
        <dbReference type="Pfam" id="PF02687"/>
    </source>
</evidence>
<keyword evidence="10" id="KW-1185">Reference proteome</keyword>
<dbReference type="PANTHER" id="PTHR43738:SF2">
    <property type="entry name" value="ABC TRANSPORTER PERMEASE"/>
    <property type="match status" value="1"/>
</dbReference>
<evidence type="ECO:0000256" key="5">
    <source>
        <dbReference type="ARBA" id="ARBA00023136"/>
    </source>
</evidence>
<name>A0AA37T8G0_9GAMM</name>
<keyword evidence="2" id="KW-1003">Cell membrane</keyword>
<feature type="domain" description="MacB-like periplasmic core" evidence="8">
    <location>
        <begin position="18"/>
        <end position="248"/>
    </location>
</feature>
<evidence type="ECO:0000256" key="1">
    <source>
        <dbReference type="ARBA" id="ARBA00004651"/>
    </source>
</evidence>
<feature type="transmembrane region" description="Helical" evidence="6">
    <location>
        <begin position="321"/>
        <end position="351"/>
    </location>
</feature>
<proteinExistence type="predicted"/>